<evidence type="ECO:0000313" key="3">
    <source>
        <dbReference type="Proteomes" id="UP000236497"/>
    </source>
</evidence>
<dbReference type="OrthoDB" id="2081843at2"/>
<proteinExistence type="predicted"/>
<evidence type="ECO:0000313" key="2">
    <source>
        <dbReference type="EMBL" id="CRZ33732.1"/>
    </source>
</evidence>
<dbReference type="AlphaFoldDB" id="A0A0H5SE74"/>
<evidence type="ECO:0000256" key="1">
    <source>
        <dbReference type="SAM" id="Phobius"/>
    </source>
</evidence>
<sequence length="153" mass="17523">MKHKNNDFVPQIFLTVVGVILVGIIVYYIMHSVKSTAKIADSVIAGTEKTAVDFEEYDIVKYDGEEIRGSEVINFIKKYLGDYSETEEAPIYAEVITKISGSTYQNKYINKKHIYDIKNFSDQEHYIKPTAIFIGEVIRNENEVIIGIKFTQK</sequence>
<dbReference type="EMBL" id="CVTD020000008">
    <property type="protein sequence ID" value="CRZ33732.1"/>
    <property type="molecule type" value="Genomic_DNA"/>
</dbReference>
<gene>
    <name evidence="2" type="ORF">HHT355_0527</name>
</gene>
<protein>
    <submittedName>
        <fullName evidence="2">Putative membrane protein</fullName>
    </submittedName>
</protein>
<feature type="transmembrane region" description="Helical" evidence="1">
    <location>
        <begin position="12"/>
        <end position="30"/>
    </location>
</feature>
<dbReference type="Proteomes" id="UP000236497">
    <property type="component" value="Unassembled WGS sequence"/>
</dbReference>
<name>A0A0H5SE74_HERHM</name>
<dbReference type="RefSeq" id="WP_103201891.1">
    <property type="nucleotide sequence ID" value="NZ_CVTD020000008.1"/>
</dbReference>
<keyword evidence="1" id="KW-0812">Transmembrane</keyword>
<keyword evidence="3" id="KW-1185">Reference proteome</keyword>
<keyword evidence="1" id="KW-1133">Transmembrane helix</keyword>
<keyword evidence="1" id="KW-0472">Membrane</keyword>
<accession>A0A0H5SE74</accession>
<organism evidence="2 3">
    <name type="scientific">Herbinix hemicellulosilytica</name>
    <dbReference type="NCBI Taxonomy" id="1564487"/>
    <lineage>
        <taxon>Bacteria</taxon>
        <taxon>Bacillati</taxon>
        <taxon>Bacillota</taxon>
        <taxon>Clostridia</taxon>
        <taxon>Lachnospirales</taxon>
        <taxon>Lachnospiraceae</taxon>
        <taxon>Herbinix</taxon>
    </lineage>
</organism>
<reference evidence="2 3" key="1">
    <citation type="submission" date="2015-06" db="EMBL/GenBank/DDBJ databases">
        <authorList>
            <person name="Wibberg Daniel"/>
        </authorList>
    </citation>
    <scope>NUCLEOTIDE SEQUENCE [LARGE SCALE GENOMIC DNA]</scope>
    <source>
        <strain evidence="2 3">T3/55T</strain>
    </source>
</reference>